<reference evidence="1" key="2">
    <citation type="submission" date="2025-09" db="UniProtKB">
        <authorList>
            <consortium name="Ensembl"/>
        </authorList>
    </citation>
    <scope>IDENTIFICATION</scope>
</reference>
<organism evidence="1 2">
    <name type="scientific">Oryzias melastigma</name>
    <name type="common">Marine medaka</name>
    <dbReference type="NCBI Taxonomy" id="30732"/>
    <lineage>
        <taxon>Eukaryota</taxon>
        <taxon>Metazoa</taxon>
        <taxon>Chordata</taxon>
        <taxon>Craniata</taxon>
        <taxon>Vertebrata</taxon>
        <taxon>Euteleostomi</taxon>
        <taxon>Actinopterygii</taxon>
        <taxon>Neopterygii</taxon>
        <taxon>Teleostei</taxon>
        <taxon>Neoteleostei</taxon>
        <taxon>Acanthomorphata</taxon>
        <taxon>Ovalentaria</taxon>
        <taxon>Atherinomorphae</taxon>
        <taxon>Beloniformes</taxon>
        <taxon>Adrianichthyidae</taxon>
        <taxon>Oryziinae</taxon>
        <taxon>Oryzias</taxon>
    </lineage>
</organism>
<evidence type="ECO:0000313" key="1">
    <source>
        <dbReference type="Ensembl" id="ENSOMEP00000012942.1"/>
    </source>
</evidence>
<reference evidence="1" key="1">
    <citation type="submission" date="2025-08" db="UniProtKB">
        <authorList>
            <consortium name="Ensembl"/>
        </authorList>
    </citation>
    <scope>IDENTIFICATION</scope>
</reference>
<dbReference type="Ensembl" id="ENSOMET00000020466.1">
    <property type="protein sequence ID" value="ENSOMEP00000012942.1"/>
    <property type="gene ID" value="ENSOMEG00000014369.1"/>
</dbReference>
<dbReference type="AlphaFoldDB" id="A0A3B3C771"/>
<accession>A0A3B3C771</accession>
<name>A0A3B3C771_ORYME</name>
<dbReference type="PaxDb" id="30732-ENSOMEP00000012942"/>
<proteinExistence type="predicted"/>
<sequence length="101" mass="11787">MDTRLVCSRRRLTPALTPKQPQKSVVNPYESWLGTNGYFQVYLQHSSNSCRTDIKAHVHRTAMLIQLAFHFYFIPNNSCSSKPPITLPKMRFHKSLKKTFF</sequence>
<keyword evidence="2" id="KW-1185">Reference proteome</keyword>
<protein>
    <submittedName>
        <fullName evidence="1">Uncharacterized protein</fullName>
    </submittedName>
</protein>
<evidence type="ECO:0000313" key="2">
    <source>
        <dbReference type="Proteomes" id="UP000261560"/>
    </source>
</evidence>
<dbReference type="Proteomes" id="UP000261560">
    <property type="component" value="Unplaced"/>
</dbReference>